<evidence type="ECO:0000313" key="3">
    <source>
        <dbReference type="Proteomes" id="UP000002009"/>
    </source>
</evidence>
<sequence>MNVIRAHNSPARHVSPRDARHRRVRRPRAVSSSRRGHRRGYRRAPFGWAPRVRHRRARLWLRQEASREWEGRLVQRRGQPGGDVAGQPGEEAVRPLPRHRPAQVLQLPRRRGMEGEELQHLQVRASGIRPDQGGRLHGRLRGEGRRGEVWGLLEQPGQEAGTDSVREVRREKIHILQERGLEVRRGEARRGEVR</sequence>
<dbReference type="Proteomes" id="UP000002009">
    <property type="component" value="Chromosome 1"/>
</dbReference>
<keyword evidence="3" id="KW-1185">Reference proteome</keyword>
<proteinExistence type="predicted"/>
<dbReference type="InParanoid" id="C1FER0"/>
<dbReference type="KEGG" id="mis:MICPUN_51891"/>
<evidence type="ECO:0000313" key="2">
    <source>
        <dbReference type="EMBL" id="ACO68614.1"/>
    </source>
</evidence>
<name>C1FER0_MICCC</name>
<accession>C1FER0</accession>
<dbReference type="GeneID" id="8250281"/>
<dbReference type="AlphaFoldDB" id="C1FER0"/>
<reference evidence="2 3" key="1">
    <citation type="journal article" date="2009" name="Science">
        <title>Green evolution and dynamic adaptations revealed by genomes of the marine picoeukaryotes Micromonas.</title>
        <authorList>
            <person name="Worden A.Z."/>
            <person name="Lee J.H."/>
            <person name="Mock T."/>
            <person name="Rouze P."/>
            <person name="Simmons M.P."/>
            <person name="Aerts A.L."/>
            <person name="Allen A.E."/>
            <person name="Cuvelier M.L."/>
            <person name="Derelle E."/>
            <person name="Everett M.V."/>
            <person name="Foulon E."/>
            <person name="Grimwood J."/>
            <person name="Gundlach H."/>
            <person name="Henrissat B."/>
            <person name="Napoli C."/>
            <person name="McDonald S.M."/>
            <person name="Parker M.S."/>
            <person name="Rombauts S."/>
            <person name="Salamov A."/>
            <person name="Von Dassow P."/>
            <person name="Badger J.H."/>
            <person name="Coutinho P.M."/>
            <person name="Demir E."/>
            <person name="Dubchak I."/>
            <person name="Gentemann C."/>
            <person name="Eikrem W."/>
            <person name="Gready J.E."/>
            <person name="John U."/>
            <person name="Lanier W."/>
            <person name="Lindquist E.A."/>
            <person name="Lucas S."/>
            <person name="Mayer K.F."/>
            <person name="Moreau H."/>
            <person name="Not F."/>
            <person name="Otillar R."/>
            <person name="Panaud O."/>
            <person name="Pangilinan J."/>
            <person name="Paulsen I."/>
            <person name="Piegu B."/>
            <person name="Poliakov A."/>
            <person name="Robbens S."/>
            <person name="Schmutz J."/>
            <person name="Toulza E."/>
            <person name="Wyss T."/>
            <person name="Zelensky A."/>
            <person name="Zhou K."/>
            <person name="Armbrust E.V."/>
            <person name="Bhattacharya D."/>
            <person name="Goodenough U.W."/>
            <person name="Van de Peer Y."/>
            <person name="Grigoriev I.V."/>
        </authorList>
    </citation>
    <scope>NUCLEOTIDE SEQUENCE [LARGE SCALE GENOMIC DNA]</scope>
    <source>
        <strain evidence="3">RCC299 / NOUM17</strain>
    </source>
</reference>
<gene>
    <name evidence="2" type="ORF">MICPUN_51891</name>
</gene>
<dbReference type="RefSeq" id="XP_002507356.1">
    <property type="nucleotide sequence ID" value="XM_002507310.1"/>
</dbReference>
<protein>
    <submittedName>
        <fullName evidence="2">Uncharacterized protein</fullName>
    </submittedName>
</protein>
<dbReference type="EMBL" id="CP001574">
    <property type="protein sequence ID" value="ACO68614.1"/>
    <property type="molecule type" value="Genomic_DNA"/>
</dbReference>
<organism evidence="2 3">
    <name type="scientific">Micromonas commoda (strain RCC299 / NOUM17 / CCMP2709)</name>
    <name type="common">Picoplanktonic green alga</name>
    <dbReference type="NCBI Taxonomy" id="296587"/>
    <lineage>
        <taxon>Eukaryota</taxon>
        <taxon>Viridiplantae</taxon>
        <taxon>Chlorophyta</taxon>
        <taxon>Mamiellophyceae</taxon>
        <taxon>Mamiellales</taxon>
        <taxon>Mamiellaceae</taxon>
        <taxon>Micromonas</taxon>
    </lineage>
</organism>
<feature type="region of interest" description="Disordered" evidence="1">
    <location>
        <begin position="1"/>
        <end position="40"/>
    </location>
</feature>
<evidence type="ECO:0000256" key="1">
    <source>
        <dbReference type="SAM" id="MobiDB-lite"/>
    </source>
</evidence>
<feature type="region of interest" description="Disordered" evidence="1">
    <location>
        <begin position="76"/>
        <end position="98"/>
    </location>
</feature>
<feature type="compositionally biased region" description="Basic residues" evidence="1">
    <location>
        <begin position="19"/>
        <end position="40"/>
    </location>
</feature>